<evidence type="ECO:0000313" key="2">
    <source>
        <dbReference type="EMBL" id="AFC85466.1"/>
    </source>
</evidence>
<evidence type="ECO:0000256" key="1">
    <source>
        <dbReference type="SAM" id="MobiDB-lite"/>
    </source>
</evidence>
<dbReference type="EMBL" id="CP003350">
    <property type="protein sequence ID" value="AFC85466.1"/>
    <property type="molecule type" value="Genomic_DNA"/>
</dbReference>
<proteinExistence type="predicted"/>
<sequence>MATTTDSGATTAAADTAATTAANTSSTSTTASATAATPATSSTASTTATRTTGTSSATATTVTPAAPTLPVTFKDLQYLSRVLILDDGRTLQVSRSKVTAYDAAAYAFLASRVDFAKS</sequence>
<dbReference type="HOGENOM" id="CLU_2069662_0_0_6"/>
<dbReference type="KEGG" id="fau:Fraau_1002"/>
<organism evidence="2 3">
    <name type="scientific">Frateuria aurantia (strain ATCC 33424 / DSM 6220 / KCTC 2777 / LMG 1558 / NBRC 3245 / NCIMB 13370)</name>
    <name type="common">Acetobacter aurantius</name>
    <dbReference type="NCBI Taxonomy" id="767434"/>
    <lineage>
        <taxon>Bacteria</taxon>
        <taxon>Pseudomonadati</taxon>
        <taxon>Pseudomonadota</taxon>
        <taxon>Gammaproteobacteria</taxon>
        <taxon>Lysobacterales</taxon>
        <taxon>Rhodanobacteraceae</taxon>
        <taxon>Frateuria</taxon>
    </lineage>
</organism>
<gene>
    <name evidence="2" type="ordered locus">Fraau_1002</name>
</gene>
<evidence type="ECO:0000313" key="3">
    <source>
        <dbReference type="Proteomes" id="UP000005234"/>
    </source>
</evidence>
<protein>
    <submittedName>
        <fullName evidence="2">Uncharacterized protein</fullName>
    </submittedName>
</protein>
<dbReference type="Proteomes" id="UP000005234">
    <property type="component" value="Chromosome"/>
</dbReference>
<dbReference type="RefSeq" id="WP_014402472.1">
    <property type="nucleotide sequence ID" value="NC_017033.1"/>
</dbReference>
<feature type="region of interest" description="Disordered" evidence="1">
    <location>
        <begin position="1"/>
        <end position="61"/>
    </location>
</feature>
<accession>H8L2J9</accession>
<dbReference type="STRING" id="767434.Fraau_1002"/>
<name>H8L2J9_FRAAD</name>
<dbReference type="AlphaFoldDB" id="H8L2J9"/>
<reference evidence="2" key="1">
    <citation type="submission" date="2012-02" db="EMBL/GenBank/DDBJ databases">
        <title>The complete genome of Frateuria aurantia DSM 6220.</title>
        <authorList>
            <consortium name="US DOE Joint Genome Institute (JGI-PGF)"/>
            <person name="Lucas S."/>
            <person name="Copeland A."/>
            <person name="Lapidus A."/>
            <person name="Glavina del Rio T."/>
            <person name="Dalin E."/>
            <person name="Tice H."/>
            <person name="Bruce D."/>
            <person name="Goodwin L."/>
            <person name="Pitluck S."/>
            <person name="Peters L."/>
            <person name="Ovchinnikova G."/>
            <person name="Teshima H."/>
            <person name="Kyrpides N."/>
            <person name="Mavromatis K."/>
            <person name="Ivanova N."/>
            <person name="Brettin T."/>
            <person name="Detter J.C."/>
            <person name="Han C."/>
            <person name="Larimer F."/>
            <person name="Land M."/>
            <person name="Hauser L."/>
            <person name="Markowitz V."/>
            <person name="Cheng J.-F."/>
            <person name="Hugenholtz P."/>
            <person name="Woyke T."/>
            <person name="Wu D."/>
            <person name="Brambilla E."/>
            <person name="Klenk H.-P."/>
            <person name="Eisen J.A."/>
        </authorList>
    </citation>
    <scope>NUCLEOTIDE SEQUENCE</scope>
    <source>
        <strain evidence="2">DSM 6220</strain>
    </source>
</reference>
<keyword evidence="3" id="KW-1185">Reference proteome</keyword>